<feature type="coiled-coil region" evidence="3">
    <location>
        <begin position="395"/>
        <end position="422"/>
    </location>
</feature>
<keyword evidence="1 2" id="KW-0807">Transducer</keyword>
<evidence type="ECO:0000259" key="6">
    <source>
        <dbReference type="PROSITE" id="PS50111"/>
    </source>
</evidence>
<feature type="compositionally biased region" description="Polar residues" evidence="4">
    <location>
        <begin position="463"/>
        <end position="479"/>
    </location>
</feature>
<keyword evidence="3" id="KW-0175">Coiled coil</keyword>
<keyword evidence="5" id="KW-0812">Transmembrane</keyword>
<evidence type="ECO:0000256" key="2">
    <source>
        <dbReference type="PROSITE-ProRule" id="PRU00284"/>
    </source>
</evidence>
<dbReference type="RefSeq" id="WP_257770533.1">
    <property type="nucleotide sequence ID" value="NZ_CP102480.1"/>
</dbReference>
<gene>
    <name evidence="7" type="ORF">NUH88_05725</name>
</gene>
<evidence type="ECO:0000313" key="8">
    <source>
        <dbReference type="Proteomes" id="UP001060336"/>
    </source>
</evidence>
<dbReference type="PANTHER" id="PTHR32089">
    <property type="entry name" value="METHYL-ACCEPTING CHEMOTAXIS PROTEIN MCPB"/>
    <property type="match status" value="1"/>
</dbReference>
<name>A0A9J7AY45_9PROT</name>
<evidence type="ECO:0000256" key="3">
    <source>
        <dbReference type="SAM" id="Coils"/>
    </source>
</evidence>
<dbReference type="InterPro" id="IPR004089">
    <property type="entry name" value="MCPsignal_dom"/>
</dbReference>
<dbReference type="GO" id="GO:0016020">
    <property type="term" value="C:membrane"/>
    <property type="evidence" value="ECO:0007669"/>
    <property type="project" value="InterPro"/>
</dbReference>
<dbReference type="SUPFAM" id="SSF58104">
    <property type="entry name" value="Methyl-accepting chemotaxis protein (MCP) signaling domain"/>
    <property type="match status" value="1"/>
</dbReference>
<dbReference type="EMBL" id="CP102480">
    <property type="protein sequence ID" value="UUX51188.1"/>
    <property type="molecule type" value="Genomic_DNA"/>
</dbReference>
<dbReference type="Pfam" id="PF00015">
    <property type="entry name" value="MCPsignal"/>
    <property type="match status" value="1"/>
</dbReference>
<accession>A0A9J7AY45</accession>
<evidence type="ECO:0000256" key="4">
    <source>
        <dbReference type="SAM" id="MobiDB-lite"/>
    </source>
</evidence>
<proteinExistence type="predicted"/>
<dbReference type="AlphaFoldDB" id="A0A9J7AY45"/>
<protein>
    <submittedName>
        <fullName evidence="7">Methyl-accepting chemotaxis protein</fullName>
    </submittedName>
</protein>
<keyword evidence="5" id="KW-0472">Membrane</keyword>
<dbReference type="GO" id="GO:0007165">
    <property type="term" value="P:signal transduction"/>
    <property type="evidence" value="ECO:0007669"/>
    <property type="project" value="UniProtKB-KW"/>
</dbReference>
<evidence type="ECO:0000313" key="7">
    <source>
        <dbReference type="EMBL" id="UUX51188.1"/>
    </source>
</evidence>
<keyword evidence="8" id="KW-1185">Reference proteome</keyword>
<dbReference type="Proteomes" id="UP001060336">
    <property type="component" value="Chromosome"/>
</dbReference>
<dbReference type="KEGG" id="naci:NUH88_05725"/>
<feature type="domain" description="Methyl-accepting transducer" evidence="6">
    <location>
        <begin position="452"/>
        <end position="678"/>
    </location>
</feature>
<dbReference type="Gene3D" id="1.10.287.950">
    <property type="entry name" value="Methyl-accepting chemotaxis protein"/>
    <property type="match status" value="1"/>
</dbReference>
<keyword evidence="5" id="KW-1133">Transmembrane helix</keyword>
<dbReference type="Gene3D" id="6.10.340.10">
    <property type="match status" value="1"/>
</dbReference>
<dbReference type="SMART" id="SM00283">
    <property type="entry name" value="MA"/>
    <property type="match status" value="1"/>
</dbReference>
<feature type="transmembrane region" description="Helical" evidence="5">
    <location>
        <begin position="331"/>
        <end position="356"/>
    </location>
</feature>
<reference evidence="7" key="1">
    <citation type="submission" date="2022-08" db="EMBL/GenBank/DDBJ databases">
        <title>Nisaea acidiphila sp. nov., isolated from a marine algal debris and emended description of the genus Nisaea Urios et al. 2008.</title>
        <authorList>
            <person name="Kwon K."/>
        </authorList>
    </citation>
    <scope>NUCLEOTIDE SEQUENCE</scope>
    <source>
        <strain evidence="7">MEBiC11861</strain>
    </source>
</reference>
<sequence length="723" mass="77784">MTLARQILLLALIPAVLALLIVGGLSAYEASRTLRHEAENRLEAIDKIRREQLSDYLQGIRDDLQLYADNPLTAQAAKDFSASWQDLGGNQLATLQKLYITENPNPTGQKEKLDDAGDGSSYSAMHSKYHPVYRELLQRRGYYDIFIFNMSGDLVYSVYKELDYATNMNTGEWKDTDLANAFRAAAGKNDSTNHSFFDFRPYGPSYDAPASFISTPIVQDGETLGVLVFQMPVDRLNQLLSNQDGLGATGELLVVGDDLLARNDTALRSDAILKRKIDNDLVRDALAGGSGIGTIQAEAGDFIAHYAQLEFLGTTYAFLATEAEAEIFAPIWQMLLTILIEIAVIGASVAALGFYFGNRMARPITELTKVQMDLAGGDLDAWVPDFKNPQEMTNLSKALYRLKQESRAAERYREEQEQFRIDTRQKQRAIILGLADNFETAVGSVIDALSASATELSATSTEVSGTANRTASRSASVRDSANDAGAEIESVTNSVDEVNQAVTEVASKVASTSELTNRAAEQAADAAEKVNALNAASAKINDIVSLIADIAEQTNLLALNATIEAARAGDAGKGFAVVASEVKNLASQTQNATEEIRQQVSGMLSEIESSTKAVSIITDAATETNETMTAISAAVEQQAAATSSVTQSARSALDKIRSVISEIGGVADDAVGTGAATEELQASADELSRNCNLLMDETSKFISHIREDRDGAEEEAAQKIAAD</sequence>
<dbReference type="PANTHER" id="PTHR32089:SF112">
    <property type="entry name" value="LYSOZYME-LIKE PROTEIN-RELATED"/>
    <property type="match status" value="1"/>
</dbReference>
<organism evidence="7 8">
    <name type="scientific">Nisaea acidiphila</name>
    <dbReference type="NCBI Taxonomy" id="1862145"/>
    <lineage>
        <taxon>Bacteria</taxon>
        <taxon>Pseudomonadati</taxon>
        <taxon>Pseudomonadota</taxon>
        <taxon>Alphaproteobacteria</taxon>
        <taxon>Rhodospirillales</taxon>
        <taxon>Thalassobaculaceae</taxon>
        <taxon>Nisaea</taxon>
    </lineage>
</organism>
<dbReference type="PROSITE" id="PS50111">
    <property type="entry name" value="CHEMOTAXIS_TRANSDUC_2"/>
    <property type="match status" value="1"/>
</dbReference>
<feature type="region of interest" description="Disordered" evidence="4">
    <location>
        <begin position="457"/>
        <end position="484"/>
    </location>
</feature>
<evidence type="ECO:0000256" key="1">
    <source>
        <dbReference type="ARBA" id="ARBA00023224"/>
    </source>
</evidence>
<evidence type="ECO:0000256" key="5">
    <source>
        <dbReference type="SAM" id="Phobius"/>
    </source>
</evidence>